<organism evidence="1 2">
    <name type="scientific">Zancudomyces culisetae</name>
    <name type="common">Gut fungus</name>
    <name type="synonym">Smittium culisetae</name>
    <dbReference type="NCBI Taxonomy" id="1213189"/>
    <lineage>
        <taxon>Eukaryota</taxon>
        <taxon>Fungi</taxon>
        <taxon>Fungi incertae sedis</taxon>
        <taxon>Zoopagomycota</taxon>
        <taxon>Kickxellomycotina</taxon>
        <taxon>Harpellomycetes</taxon>
        <taxon>Harpellales</taxon>
        <taxon>Legeriomycetaceae</taxon>
        <taxon>Zancudomyces</taxon>
    </lineage>
</organism>
<dbReference type="EMBL" id="LSSK01001357">
    <property type="protein sequence ID" value="OMH79933.1"/>
    <property type="molecule type" value="Genomic_DNA"/>
</dbReference>
<reference evidence="2" key="1">
    <citation type="submission" date="2017-01" db="EMBL/GenBank/DDBJ databases">
        <authorList>
            <person name="Wang Y."/>
            <person name="White M."/>
            <person name="Kvist S."/>
            <person name="Moncalvo J.-M."/>
        </authorList>
    </citation>
    <scope>NUCLEOTIDE SEQUENCE [LARGE SCALE GENOMIC DNA]</scope>
    <source>
        <strain evidence="2">COL-18-3</strain>
    </source>
</reference>
<accession>A0A1R1PG88</accession>
<dbReference type="OrthoDB" id="5736179at2759"/>
<evidence type="ECO:0000313" key="2">
    <source>
        <dbReference type="Proteomes" id="UP000188320"/>
    </source>
</evidence>
<dbReference type="AlphaFoldDB" id="A0A1R1PG88"/>
<keyword evidence="2" id="KW-1185">Reference proteome</keyword>
<sequence length="338" mass="38867">MDFLGPSERKIQEFNMSNANKRFNTVEFIEIEGEESENTSLDELDFASQWQQDDCGRYIREECDIDNIGSCAKELGIFYKKIPSTEDLNCLVPIGKKKQLTTDAYSVYCIILLFERSGWFVLNSKVVCDWKGEKAEWVEFSNLQMELHGDSTIGKSSAKNEEDDYWNRFDVDGGEDIVEVKEHNTDVVSGGAESYWDMFCQEDEVESFQGSRHYMNDEPLPQNDRFNPGTVNVPNTGNTEGNRDYTDKDINPLKRRGNELHSFDIDAERYGMFEKHKILLLNSAKRDLGNGRSGHVDTDGSCTFHIKQVLSSAAYFAKKFNIDKREFLELAENEYSRI</sequence>
<name>A0A1R1PG88_ZANCU</name>
<dbReference type="Proteomes" id="UP000188320">
    <property type="component" value="Unassembled WGS sequence"/>
</dbReference>
<evidence type="ECO:0000313" key="1">
    <source>
        <dbReference type="EMBL" id="OMH79933.1"/>
    </source>
</evidence>
<protein>
    <submittedName>
        <fullName evidence="1">Uncharacterized protein</fullName>
    </submittedName>
</protein>
<proteinExistence type="predicted"/>
<comment type="caution">
    <text evidence="1">The sequence shown here is derived from an EMBL/GenBank/DDBJ whole genome shotgun (WGS) entry which is preliminary data.</text>
</comment>
<gene>
    <name evidence="1" type="ORF">AX774_g6647</name>
</gene>